<dbReference type="InterPro" id="IPR002401">
    <property type="entry name" value="Cyt_P450_E_grp-I"/>
</dbReference>
<keyword evidence="4 12" id="KW-0349">Heme</keyword>
<feature type="binding site" description="axial binding residue" evidence="12">
    <location>
        <position position="392"/>
    </location>
    <ligand>
        <name>heme</name>
        <dbReference type="ChEBI" id="CHEBI:30413"/>
    </ligand>
    <ligandPart>
        <name>Fe</name>
        <dbReference type="ChEBI" id="CHEBI:18248"/>
    </ligandPart>
</feature>
<evidence type="ECO:0000256" key="6">
    <source>
        <dbReference type="ARBA" id="ARBA00022723"/>
    </source>
</evidence>
<dbReference type="PANTHER" id="PTHR47955">
    <property type="entry name" value="CYTOCHROME P450 FAMILY 71 PROTEIN"/>
    <property type="match status" value="1"/>
</dbReference>
<keyword evidence="8 13" id="KW-0560">Oxidoreductase</keyword>
<keyword evidence="5" id="KW-0812">Transmembrane</keyword>
<dbReference type="InterPro" id="IPR001128">
    <property type="entry name" value="Cyt_P450"/>
</dbReference>
<evidence type="ECO:0000256" key="7">
    <source>
        <dbReference type="ARBA" id="ARBA00022989"/>
    </source>
</evidence>
<keyword evidence="9 12" id="KW-0408">Iron</keyword>
<dbReference type="GO" id="GO:0016705">
    <property type="term" value="F:oxidoreductase activity, acting on paired donors, with incorporation or reduction of molecular oxygen"/>
    <property type="evidence" value="ECO:0007669"/>
    <property type="project" value="InterPro"/>
</dbReference>
<comment type="similarity">
    <text evidence="3 13">Belongs to the cytochrome P450 family.</text>
</comment>
<keyword evidence="11" id="KW-0472">Membrane</keyword>
<dbReference type="CDD" id="cd11072">
    <property type="entry name" value="CYP71-like"/>
    <property type="match status" value="1"/>
</dbReference>
<feature type="non-terminal residue" evidence="14">
    <location>
        <position position="445"/>
    </location>
</feature>
<dbReference type="GO" id="GO:0005506">
    <property type="term" value="F:iron ion binding"/>
    <property type="evidence" value="ECO:0007669"/>
    <property type="project" value="InterPro"/>
</dbReference>
<evidence type="ECO:0000313" key="15">
    <source>
        <dbReference type="Proteomes" id="UP000015453"/>
    </source>
</evidence>
<evidence type="ECO:0000256" key="10">
    <source>
        <dbReference type="ARBA" id="ARBA00023033"/>
    </source>
</evidence>
<keyword evidence="7" id="KW-1133">Transmembrane helix</keyword>
<evidence type="ECO:0000256" key="3">
    <source>
        <dbReference type="ARBA" id="ARBA00010617"/>
    </source>
</evidence>
<dbReference type="Proteomes" id="UP000015453">
    <property type="component" value="Unassembled WGS sequence"/>
</dbReference>
<reference evidence="14 15" key="1">
    <citation type="journal article" date="2013" name="BMC Genomics">
        <title>The miniature genome of a carnivorous plant Genlisea aurea contains a low number of genes and short non-coding sequences.</title>
        <authorList>
            <person name="Leushkin E.V."/>
            <person name="Sutormin R.A."/>
            <person name="Nabieva E.R."/>
            <person name="Penin A.A."/>
            <person name="Kondrashov A.S."/>
            <person name="Logacheva M.D."/>
        </authorList>
    </citation>
    <scope>NUCLEOTIDE SEQUENCE [LARGE SCALE GENOMIC DNA]</scope>
</reference>
<comment type="cofactor">
    <cofactor evidence="1 12">
        <name>heme</name>
        <dbReference type="ChEBI" id="CHEBI:30413"/>
    </cofactor>
</comment>
<organism evidence="14 15">
    <name type="scientific">Genlisea aurea</name>
    <dbReference type="NCBI Taxonomy" id="192259"/>
    <lineage>
        <taxon>Eukaryota</taxon>
        <taxon>Viridiplantae</taxon>
        <taxon>Streptophyta</taxon>
        <taxon>Embryophyta</taxon>
        <taxon>Tracheophyta</taxon>
        <taxon>Spermatophyta</taxon>
        <taxon>Magnoliopsida</taxon>
        <taxon>eudicotyledons</taxon>
        <taxon>Gunneridae</taxon>
        <taxon>Pentapetalae</taxon>
        <taxon>asterids</taxon>
        <taxon>lamiids</taxon>
        <taxon>Lamiales</taxon>
        <taxon>Lentibulariaceae</taxon>
        <taxon>Genlisea</taxon>
    </lineage>
</organism>
<dbReference type="GO" id="GO:0004497">
    <property type="term" value="F:monooxygenase activity"/>
    <property type="evidence" value="ECO:0007669"/>
    <property type="project" value="UniProtKB-KW"/>
</dbReference>
<evidence type="ECO:0000256" key="9">
    <source>
        <dbReference type="ARBA" id="ARBA00023004"/>
    </source>
</evidence>
<feature type="non-terminal residue" evidence="14">
    <location>
        <position position="1"/>
    </location>
</feature>
<evidence type="ECO:0000256" key="8">
    <source>
        <dbReference type="ARBA" id="ARBA00023002"/>
    </source>
</evidence>
<keyword evidence="10 13" id="KW-0503">Monooxygenase</keyword>
<dbReference type="EMBL" id="AUSU01005907">
    <property type="protein sequence ID" value="EPS62776.1"/>
    <property type="molecule type" value="Genomic_DNA"/>
</dbReference>
<name>S8CE35_9LAMI</name>
<sequence length="445" mass="51068">SLKALSEIHGPLMLLHFGSVPVLVASSAEAAREILKNQDIVFSNRPRMDLGERLLYGCRDVGLAPYGEYWRQMKSLLTVHLVGNRKVQSFAKIREEETSHLVEKIRGFLNRRQEMNLSQTIAGCTNDVICRVALGRTYGNDDDEGRRFQKVLLELTRVMSCVNIKDYIPSLSWINKINGLDRRVDRVGREIDEFLNNILRERRERKMQQETNGNGGEEASNIIDIMLELQRENRENIRIEDEPIKAVILDMFIAATDTTSSVIEWTMAELMKNSRAMKILQNEVRNTIKSSKDNQVKISYLEAVFKETLRLHPPLPLLVPRESMQDTKLMGYDVKVRTWVLINTWAIGMEPSFWEKAEEFYPERFLTESGKKIDFRGLNFELLPFGAGRRGCPGTNFGMAVAELLVTELVYRFDFSLPNGQAESDLDVSETPGLTFRKKHHLIVI</sequence>
<dbReference type="PROSITE" id="PS00086">
    <property type="entry name" value="CYTOCHROME_P450"/>
    <property type="match status" value="1"/>
</dbReference>
<comment type="caution">
    <text evidence="14">The sequence shown here is derived from an EMBL/GenBank/DDBJ whole genome shotgun (WGS) entry which is preliminary data.</text>
</comment>
<evidence type="ECO:0008006" key="16">
    <source>
        <dbReference type="Google" id="ProtNLM"/>
    </source>
</evidence>
<evidence type="ECO:0000256" key="2">
    <source>
        <dbReference type="ARBA" id="ARBA00004167"/>
    </source>
</evidence>
<dbReference type="GO" id="GO:0016020">
    <property type="term" value="C:membrane"/>
    <property type="evidence" value="ECO:0007669"/>
    <property type="project" value="UniProtKB-SubCell"/>
</dbReference>
<keyword evidence="15" id="KW-1185">Reference proteome</keyword>
<dbReference type="PRINTS" id="PR00385">
    <property type="entry name" value="P450"/>
</dbReference>
<evidence type="ECO:0000256" key="11">
    <source>
        <dbReference type="ARBA" id="ARBA00023136"/>
    </source>
</evidence>
<evidence type="ECO:0000256" key="5">
    <source>
        <dbReference type="ARBA" id="ARBA00022692"/>
    </source>
</evidence>
<dbReference type="FunFam" id="1.10.630.10:FF:000043">
    <property type="entry name" value="Cytochrome P450 99A2"/>
    <property type="match status" value="1"/>
</dbReference>
<evidence type="ECO:0000256" key="12">
    <source>
        <dbReference type="PIRSR" id="PIRSR602401-1"/>
    </source>
</evidence>
<evidence type="ECO:0000256" key="13">
    <source>
        <dbReference type="RuleBase" id="RU000461"/>
    </source>
</evidence>
<dbReference type="PANTHER" id="PTHR47955:SF15">
    <property type="entry name" value="CYTOCHROME P450 71A2-LIKE"/>
    <property type="match status" value="1"/>
</dbReference>
<evidence type="ECO:0000256" key="4">
    <source>
        <dbReference type="ARBA" id="ARBA00022617"/>
    </source>
</evidence>
<dbReference type="PRINTS" id="PR00463">
    <property type="entry name" value="EP450I"/>
</dbReference>
<dbReference type="Gene3D" id="1.10.630.10">
    <property type="entry name" value="Cytochrome P450"/>
    <property type="match status" value="1"/>
</dbReference>
<evidence type="ECO:0000256" key="1">
    <source>
        <dbReference type="ARBA" id="ARBA00001971"/>
    </source>
</evidence>
<dbReference type="GO" id="GO:0020037">
    <property type="term" value="F:heme binding"/>
    <property type="evidence" value="ECO:0007669"/>
    <property type="project" value="InterPro"/>
</dbReference>
<accession>S8CE35</accession>
<dbReference type="SUPFAM" id="SSF48264">
    <property type="entry name" value="Cytochrome P450"/>
    <property type="match status" value="1"/>
</dbReference>
<protein>
    <recommendedName>
        <fullName evidence="16">Cytochrome P450</fullName>
    </recommendedName>
</protein>
<gene>
    <name evidence="14" type="ORF">M569_12013</name>
</gene>
<evidence type="ECO:0000313" key="14">
    <source>
        <dbReference type="EMBL" id="EPS62776.1"/>
    </source>
</evidence>
<dbReference type="Pfam" id="PF00067">
    <property type="entry name" value="p450"/>
    <property type="match status" value="1"/>
</dbReference>
<proteinExistence type="inferred from homology"/>
<dbReference type="OrthoDB" id="1470350at2759"/>
<dbReference type="AlphaFoldDB" id="S8CE35"/>
<keyword evidence="6 12" id="KW-0479">Metal-binding</keyword>
<comment type="subcellular location">
    <subcellularLocation>
        <location evidence="2">Membrane</location>
        <topology evidence="2">Single-pass membrane protein</topology>
    </subcellularLocation>
</comment>
<dbReference type="InterPro" id="IPR036396">
    <property type="entry name" value="Cyt_P450_sf"/>
</dbReference>
<dbReference type="InterPro" id="IPR017972">
    <property type="entry name" value="Cyt_P450_CS"/>
</dbReference>